<dbReference type="OrthoDB" id="2885591at2"/>
<evidence type="ECO:0000313" key="2">
    <source>
        <dbReference type="Proteomes" id="UP000095658"/>
    </source>
</evidence>
<name>A0A1E7DRC3_9BACI</name>
<dbReference type="STRING" id="1714016.BA724_04310"/>
<dbReference type="RefSeq" id="WP_069938119.1">
    <property type="nucleotide sequence ID" value="NZ_MAMP01000020.1"/>
</dbReference>
<accession>A0A1E7DRC3</accession>
<dbReference type="EMBL" id="MAMP01000020">
    <property type="protein sequence ID" value="OES45238.1"/>
    <property type="molecule type" value="Genomic_DNA"/>
</dbReference>
<evidence type="ECO:0000313" key="1">
    <source>
        <dbReference type="EMBL" id="OES45238.1"/>
    </source>
</evidence>
<proteinExistence type="predicted"/>
<dbReference type="AlphaFoldDB" id="A0A1E7DRC3"/>
<sequence length="153" mass="16123">MPITEYGKYMPEAQRAGALANYQDYSADTKAAEEVIPFGAAVQLGADGEGVVNVKAGGKPYGIALAQDIHDWINNADDQHYKQYKPVAVVRKGVIWVTAGEDVLTGELVNVNPADGRFYASDTATAGTIPVPTGAFKTSAAVGALVQIEINQP</sequence>
<dbReference type="InterPro" id="IPR054438">
    <property type="entry name" value="Struct_cement_gp24/gp6"/>
</dbReference>
<keyword evidence="2" id="KW-1185">Reference proteome</keyword>
<organism evidence="1 2">
    <name type="scientific">Domibacillus iocasae</name>
    <dbReference type="NCBI Taxonomy" id="1714016"/>
    <lineage>
        <taxon>Bacteria</taxon>
        <taxon>Bacillati</taxon>
        <taxon>Bacillota</taxon>
        <taxon>Bacilli</taxon>
        <taxon>Bacillales</taxon>
        <taxon>Bacillaceae</taxon>
        <taxon>Domibacillus</taxon>
    </lineage>
</organism>
<comment type="caution">
    <text evidence="1">The sequence shown here is derived from an EMBL/GenBank/DDBJ whole genome shotgun (WGS) entry which is preliminary data.</text>
</comment>
<dbReference type="Pfam" id="PF22758">
    <property type="entry name" value="Phage_cement"/>
    <property type="match status" value="1"/>
</dbReference>
<gene>
    <name evidence="1" type="ORF">BA724_04310</name>
</gene>
<protein>
    <submittedName>
        <fullName evidence="1">Uncharacterized protein</fullName>
    </submittedName>
</protein>
<reference evidence="1 2" key="1">
    <citation type="submission" date="2016-06" db="EMBL/GenBank/DDBJ databases">
        <title>Domibacillus iocasae genome sequencing.</title>
        <authorList>
            <person name="Verma A."/>
            <person name="Pal Y."/>
            <person name="Ojha A.K."/>
            <person name="Krishnamurthi S."/>
        </authorList>
    </citation>
    <scope>NUCLEOTIDE SEQUENCE [LARGE SCALE GENOMIC DNA]</scope>
    <source>
        <strain evidence="1 2">DSM 29979</strain>
    </source>
</reference>
<dbReference type="Proteomes" id="UP000095658">
    <property type="component" value="Unassembled WGS sequence"/>
</dbReference>